<evidence type="ECO:0000256" key="1">
    <source>
        <dbReference type="SAM" id="Phobius"/>
    </source>
</evidence>
<name>A0A4Y5P1S6_9CAUD</name>
<evidence type="ECO:0000313" key="2">
    <source>
        <dbReference type="EMBL" id="QCW23909.1"/>
    </source>
</evidence>
<sequence length="85" mass="9924">MITLPIWVVGAFVCILLAFIIENFRKRSKIKEMCRKVERICAKIDIKVPDGSEEAIRKASWNLAYQVHESNKLHEEVAKIRERGR</sequence>
<dbReference type="EMBL" id="MK770119">
    <property type="protein sequence ID" value="QCW23909.1"/>
    <property type="molecule type" value="Genomic_DNA"/>
</dbReference>
<dbReference type="Proteomes" id="UP000308921">
    <property type="component" value="Segment"/>
</dbReference>
<feature type="transmembrane region" description="Helical" evidence="1">
    <location>
        <begin position="6"/>
        <end position="24"/>
    </location>
</feature>
<proteinExistence type="predicted"/>
<organism evidence="2 3">
    <name type="scientific">Pantoea phage vB_PagS_AAS21</name>
    <dbReference type="NCBI Taxonomy" id="2575261"/>
    <lineage>
        <taxon>Viruses</taxon>
        <taxon>Duplodnaviria</taxon>
        <taxon>Heunggongvirae</taxon>
        <taxon>Uroviricota</taxon>
        <taxon>Caudoviricetes</taxon>
        <taxon>Demerecviridae</taxon>
        <taxon>Keyvirus</taxon>
        <taxon>Keyvirus AAS21</taxon>
    </lineage>
</organism>
<evidence type="ECO:0000313" key="3">
    <source>
        <dbReference type="Proteomes" id="UP000308921"/>
    </source>
</evidence>
<keyword evidence="1" id="KW-0812">Transmembrane</keyword>
<keyword evidence="1" id="KW-1133">Transmembrane helix</keyword>
<gene>
    <name evidence="2" type="ORF">AAS21_gp171</name>
</gene>
<accession>A0A4Y5P1S6</accession>
<keyword evidence="1" id="KW-0472">Membrane</keyword>
<reference evidence="2 3" key="1">
    <citation type="submission" date="2019-04" db="EMBL/GenBank/DDBJ databases">
        <title>Complete genome sequence of Pantoea bacteriophage vB_PagS_AAS21.</title>
        <authorList>
            <person name="Truncaite L."/>
            <person name="Simoliuniene M."/>
            <person name="Zajanckauskaite A."/>
            <person name="Meskys R."/>
            <person name="Simoliunas E."/>
        </authorList>
    </citation>
    <scope>NUCLEOTIDE SEQUENCE [LARGE SCALE GENOMIC DNA]</scope>
</reference>
<protein>
    <submittedName>
        <fullName evidence="2">Uncharacterized protein</fullName>
    </submittedName>
</protein>
<keyword evidence="3" id="KW-1185">Reference proteome</keyword>